<dbReference type="GO" id="GO:0051920">
    <property type="term" value="F:peroxiredoxin activity"/>
    <property type="evidence" value="ECO:0007669"/>
    <property type="project" value="InterPro"/>
</dbReference>
<keyword evidence="3" id="KW-0560">Oxidoreductase</keyword>
<dbReference type="PANTHER" id="PTHR33930">
    <property type="entry name" value="ALKYL HYDROPEROXIDE REDUCTASE AHPD"/>
    <property type="match status" value="1"/>
</dbReference>
<evidence type="ECO:0000313" key="3">
    <source>
        <dbReference type="EMBL" id="ADI74656.1"/>
    </source>
</evidence>
<dbReference type="HOGENOM" id="CLU_137732_0_0_2"/>
<dbReference type="STRING" id="644295.Metev_1820"/>
<organism evidence="3 4">
    <name type="scientific">Methanohalobium evestigatum (strain ATCC BAA-1072 / DSM 3721 / NBRC 107634 / OCM 161 / Z-7303)</name>
    <dbReference type="NCBI Taxonomy" id="644295"/>
    <lineage>
        <taxon>Archaea</taxon>
        <taxon>Methanobacteriati</taxon>
        <taxon>Methanobacteriota</taxon>
        <taxon>Stenosarchaea group</taxon>
        <taxon>Methanomicrobia</taxon>
        <taxon>Methanosarcinales</taxon>
        <taxon>Methanosarcinaceae</taxon>
        <taxon>Methanohalobium</taxon>
    </lineage>
</organism>
<dbReference type="InterPro" id="IPR004675">
    <property type="entry name" value="AhpD_core"/>
</dbReference>
<accession>D7EBD9</accession>
<sequence length="162" mass="18266">MEFEKIKEVLDKEPDDAVSELLDDIKEHYGEVPYILDFMKNMPELFVPKVMYDNSIMREFKRMDPETVELISIGVSSALRCEHCLKMHIRVAKRLGLSKEEIFDAIMIGGTLSNASVLAEGTRALDSELGEDDKDKQETGCQKGDVCDLAGNNDDNSKDWSS</sequence>
<protein>
    <submittedName>
        <fullName evidence="3">Alkylhydroperoxidase like protein, AhpD family</fullName>
    </submittedName>
</protein>
<evidence type="ECO:0000259" key="2">
    <source>
        <dbReference type="Pfam" id="PF02627"/>
    </source>
</evidence>
<dbReference type="InterPro" id="IPR029032">
    <property type="entry name" value="AhpD-like"/>
</dbReference>
<dbReference type="Pfam" id="PF02627">
    <property type="entry name" value="CMD"/>
    <property type="match status" value="1"/>
</dbReference>
<keyword evidence="3" id="KW-0575">Peroxidase</keyword>
<dbReference type="GeneID" id="9347473"/>
<dbReference type="KEGG" id="mev:Metev_1820"/>
<reference evidence="3 4" key="1">
    <citation type="submission" date="2010-06" db="EMBL/GenBank/DDBJ databases">
        <title>Complete sequence chromosome of Methanohalobium evestigatum Z-7303.</title>
        <authorList>
            <consortium name="US DOE Joint Genome Institute"/>
            <person name="Lucas S."/>
            <person name="Copeland A."/>
            <person name="Lapidus A."/>
            <person name="Cheng J.-F."/>
            <person name="Bruce D."/>
            <person name="Goodwin L."/>
            <person name="Pitluck S."/>
            <person name="Saunders E."/>
            <person name="Detter J.C."/>
            <person name="Han C."/>
            <person name="Tapia R."/>
            <person name="Land M."/>
            <person name="Hauser L."/>
            <person name="Kyrpides N."/>
            <person name="Mikhailova N."/>
            <person name="Sieprawska-Lupa M."/>
            <person name="Whitman W.B."/>
            <person name="Anderson I."/>
            <person name="Woyke T."/>
        </authorList>
    </citation>
    <scope>NUCLEOTIDE SEQUENCE [LARGE SCALE GENOMIC DNA]</scope>
    <source>
        <strain evidence="4">ATCC BAA-1072 / DSM 3721 / NBRC 107634 / OCM 161 / Z-7303</strain>
    </source>
</reference>
<evidence type="ECO:0000313" key="4">
    <source>
        <dbReference type="Proteomes" id="UP000000391"/>
    </source>
</evidence>
<dbReference type="OrthoDB" id="111898at2157"/>
<gene>
    <name evidence="3" type="ordered locus">Metev_1820</name>
</gene>
<name>D7EBD9_METEZ</name>
<dbReference type="PANTHER" id="PTHR33930:SF8">
    <property type="entry name" value="4-CARBOXYMUCONOLACTONE DECARBOXYLASE"/>
    <property type="match status" value="1"/>
</dbReference>
<dbReference type="RefSeq" id="WP_013195221.1">
    <property type="nucleotide sequence ID" value="NC_014253.1"/>
</dbReference>
<dbReference type="Gene3D" id="1.20.1290.10">
    <property type="entry name" value="AhpD-like"/>
    <property type="match status" value="1"/>
</dbReference>
<keyword evidence="4" id="KW-1185">Reference proteome</keyword>
<dbReference type="Proteomes" id="UP000000391">
    <property type="component" value="Chromosome"/>
</dbReference>
<dbReference type="SUPFAM" id="SSF69118">
    <property type="entry name" value="AhpD-like"/>
    <property type="match status" value="1"/>
</dbReference>
<dbReference type="InterPro" id="IPR003779">
    <property type="entry name" value="CMD-like"/>
</dbReference>
<feature type="region of interest" description="Disordered" evidence="1">
    <location>
        <begin position="128"/>
        <end position="162"/>
    </location>
</feature>
<dbReference type="AlphaFoldDB" id="D7EBD9"/>
<proteinExistence type="predicted"/>
<feature type="domain" description="Carboxymuconolactone decarboxylase-like" evidence="2">
    <location>
        <begin position="63"/>
        <end position="112"/>
    </location>
</feature>
<dbReference type="NCBIfam" id="TIGR00778">
    <property type="entry name" value="ahpD_dom"/>
    <property type="match status" value="1"/>
</dbReference>
<evidence type="ECO:0000256" key="1">
    <source>
        <dbReference type="SAM" id="MobiDB-lite"/>
    </source>
</evidence>
<dbReference type="EMBL" id="CP002069">
    <property type="protein sequence ID" value="ADI74656.1"/>
    <property type="molecule type" value="Genomic_DNA"/>
</dbReference>